<name>A0AA35TF24_GEOBA</name>
<organism evidence="1 2">
    <name type="scientific">Geodia barretti</name>
    <name type="common">Barrett's horny sponge</name>
    <dbReference type="NCBI Taxonomy" id="519541"/>
    <lineage>
        <taxon>Eukaryota</taxon>
        <taxon>Metazoa</taxon>
        <taxon>Porifera</taxon>
        <taxon>Demospongiae</taxon>
        <taxon>Heteroscleromorpha</taxon>
        <taxon>Tetractinellida</taxon>
        <taxon>Astrophorina</taxon>
        <taxon>Geodiidae</taxon>
        <taxon>Geodia</taxon>
    </lineage>
</organism>
<keyword evidence="2" id="KW-1185">Reference proteome</keyword>
<gene>
    <name evidence="1" type="ORF">GBAR_LOCUS25751</name>
</gene>
<evidence type="ECO:0000313" key="1">
    <source>
        <dbReference type="EMBL" id="CAI8046549.1"/>
    </source>
</evidence>
<accession>A0AA35TF24</accession>
<comment type="caution">
    <text evidence="1">The sequence shown here is derived from an EMBL/GenBank/DDBJ whole genome shotgun (WGS) entry which is preliminary data.</text>
</comment>
<dbReference type="Proteomes" id="UP001174909">
    <property type="component" value="Unassembled WGS sequence"/>
</dbReference>
<evidence type="ECO:0000313" key="2">
    <source>
        <dbReference type="Proteomes" id="UP001174909"/>
    </source>
</evidence>
<proteinExistence type="predicted"/>
<dbReference type="EMBL" id="CASHTH010003569">
    <property type="protein sequence ID" value="CAI8046549.1"/>
    <property type="molecule type" value="Genomic_DNA"/>
</dbReference>
<feature type="non-terminal residue" evidence="1">
    <location>
        <position position="1"/>
    </location>
</feature>
<dbReference type="AlphaFoldDB" id="A0AA35TF24"/>
<sequence length="64" mass="7380">MDIHYHRPCRNNRKEVAENVTLAPEFCYHLCHCGNQYTTAIIIQTNVTATSYFSDSQCVGRRVC</sequence>
<protein>
    <submittedName>
        <fullName evidence="1">Uncharacterized protein</fullName>
    </submittedName>
</protein>
<reference evidence="1" key="1">
    <citation type="submission" date="2023-03" db="EMBL/GenBank/DDBJ databases">
        <authorList>
            <person name="Steffen K."/>
            <person name="Cardenas P."/>
        </authorList>
    </citation>
    <scope>NUCLEOTIDE SEQUENCE</scope>
</reference>